<name>A0A0V8RY49_9ACTO</name>
<dbReference type="EMBL" id="LLVT01000001">
    <property type="protein sequence ID" value="KSW13001.1"/>
    <property type="molecule type" value="Genomic_DNA"/>
</dbReference>
<dbReference type="OrthoDB" id="5242221at2"/>
<gene>
    <name evidence="5" type="ORF">APY09_01145</name>
</gene>
<comment type="similarity">
    <text evidence="3">Belongs to the acetyltransferase family. RimJ subfamily.</text>
</comment>
<dbReference type="GO" id="GO:0008999">
    <property type="term" value="F:protein-N-terminal-alanine acetyltransferase activity"/>
    <property type="evidence" value="ECO:0007669"/>
    <property type="project" value="TreeGrafter"/>
</dbReference>
<evidence type="ECO:0000313" key="5">
    <source>
        <dbReference type="EMBL" id="KSW13001.1"/>
    </source>
</evidence>
<comment type="caution">
    <text evidence="5">The sequence shown here is derived from an EMBL/GenBank/DDBJ whole genome shotgun (WGS) entry which is preliminary data.</text>
</comment>
<dbReference type="AlphaFoldDB" id="A0A0V8RY49"/>
<keyword evidence="2" id="KW-0012">Acyltransferase</keyword>
<organism evidence="5 6">
    <name type="scientific">Schaalia odontolytica</name>
    <dbReference type="NCBI Taxonomy" id="1660"/>
    <lineage>
        <taxon>Bacteria</taxon>
        <taxon>Bacillati</taxon>
        <taxon>Actinomycetota</taxon>
        <taxon>Actinomycetes</taxon>
        <taxon>Actinomycetales</taxon>
        <taxon>Actinomycetaceae</taxon>
        <taxon>Schaalia</taxon>
    </lineage>
</organism>
<dbReference type="Proteomes" id="UP000054686">
    <property type="component" value="Unassembled WGS sequence"/>
</dbReference>
<keyword evidence="1 5" id="KW-0808">Transferase</keyword>
<dbReference type="SUPFAM" id="SSF55729">
    <property type="entry name" value="Acyl-CoA N-acyltransferases (Nat)"/>
    <property type="match status" value="1"/>
</dbReference>
<dbReference type="PROSITE" id="PS51186">
    <property type="entry name" value="GNAT"/>
    <property type="match status" value="1"/>
</dbReference>
<evidence type="ECO:0000313" key="6">
    <source>
        <dbReference type="Proteomes" id="UP000054686"/>
    </source>
</evidence>
<dbReference type="InterPro" id="IPR000182">
    <property type="entry name" value="GNAT_dom"/>
</dbReference>
<evidence type="ECO:0000256" key="2">
    <source>
        <dbReference type="ARBA" id="ARBA00023315"/>
    </source>
</evidence>
<dbReference type="PANTHER" id="PTHR43792:SF8">
    <property type="entry name" value="[RIBOSOMAL PROTEIN US5]-ALANINE N-ACETYLTRANSFERASE"/>
    <property type="match status" value="1"/>
</dbReference>
<accession>A0A0V8RY49</accession>
<dbReference type="InterPro" id="IPR051531">
    <property type="entry name" value="N-acetyltransferase"/>
</dbReference>
<dbReference type="Pfam" id="PF13302">
    <property type="entry name" value="Acetyltransf_3"/>
    <property type="match status" value="1"/>
</dbReference>
<dbReference type="GO" id="GO:0005737">
    <property type="term" value="C:cytoplasm"/>
    <property type="evidence" value="ECO:0007669"/>
    <property type="project" value="TreeGrafter"/>
</dbReference>
<dbReference type="RefSeq" id="WP_060565792.1">
    <property type="nucleotide sequence ID" value="NZ_CP040006.1"/>
</dbReference>
<dbReference type="PANTHER" id="PTHR43792">
    <property type="entry name" value="GNAT FAMILY, PUTATIVE (AFU_ORTHOLOGUE AFUA_3G00765)-RELATED-RELATED"/>
    <property type="match status" value="1"/>
</dbReference>
<dbReference type="InterPro" id="IPR016181">
    <property type="entry name" value="Acyl_CoA_acyltransferase"/>
</dbReference>
<proteinExistence type="inferred from homology"/>
<evidence type="ECO:0000259" key="4">
    <source>
        <dbReference type="PROSITE" id="PS51186"/>
    </source>
</evidence>
<reference evidence="5 6" key="1">
    <citation type="submission" date="2015-10" db="EMBL/GenBank/DDBJ databases">
        <title>Draft Genome of Actinomyces odontolyticus subsp. actinosynbacter strain XH001.</title>
        <authorList>
            <person name="Mclean J.S."/>
            <person name="He X."/>
        </authorList>
    </citation>
    <scope>NUCLEOTIDE SEQUENCE [LARGE SCALE GENOMIC DNA]</scope>
    <source>
        <strain evidence="5 6">XH001</strain>
    </source>
</reference>
<dbReference type="Gene3D" id="3.40.630.30">
    <property type="match status" value="1"/>
</dbReference>
<feature type="domain" description="N-acetyltransferase" evidence="4">
    <location>
        <begin position="56"/>
        <end position="214"/>
    </location>
</feature>
<evidence type="ECO:0000256" key="3">
    <source>
        <dbReference type="ARBA" id="ARBA00038502"/>
    </source>
</evidence>
<sequence>MKCFLRRPRCVWGRDIEMLTLRVADPVGRGFLRSGTESNPRPRELVVRPVRGEEHRTLDAVRRTDGHWLRPWEATLPPDTLEHIPTFSQYMRRADRDHREGTGLIFGVQIDGRFVGQFSVSNVHWGAMSSGMLGYWIVSEWSGRGLGSLVAALVLDLVVGELGLHRVEVCVRPENERSLGVCRGLGLVEEGLRPRFMHIGGQWADHIAFFIDAESLPEGGLVRRRWGSSAID</sequence>
<protein>
    <submittedName>
        <fullName evidence="5">GNAT family acetyltransferase</fullName>
    </submittedName>
</protein>
<evidence type="ECO:0000256" key="1">
    <source>
        <dbReference type="ARBA" id="ARBA00022679"/>
    </source>
</evidence>